<dbReference type="InterPro" id="IPR011055">
    <property type="entry name" value="Dup_hybrid_motif"/>
</dbReference>
<evidence type="ECO:0000313" key="4">
    <source>
        <dbReference type="EMBL" id="TYS79482.1"/>
    </source>
</evidence>
<reference evidence="4 5" key="1">
    <citation type="submission" date="2019-08" db="EMBL/GenBank/DDBJ databases">
        <title>Bacillus genomes from the desert of Cuatro Cienegas, Coahuila.</title>
        <authorList>
            <person name="Olmedo-Alvarez G."/>
        </authorList>
    </citation>
    <scope>NUCLEOTIDE SEQUENCE [LARGE SCALE GENOMIC DNA]</scope>
    <source>
        <strain evidence="4 5">CH87b_3T</strain>
    </source>
</reference>
<dbReference type="InterPro" id="IPR050570">
    <property type="entry name" value="Cell_wall_metabolism_enzyme"/>
</dbReference>
<dbReference type="STRING" id="189382.BHE18_12940"/>
<dbReference type="InterPro" id="IPR016047">
    <property type="entry name" value="M23ase_b-sheet_dom"/>
</dbReference>
<name>A0A5D4TGP2_9BACI</name>
<evidence type="ECO:0000256" key="2">
    <source>
        <dbReference type="SAM" id="Phobius"/>
    </source>
</evidence>
<dbReference type="PANTHER" id="PTHR21666">
    <property type="entry name" value="PEPTIDASE-RELATED"/>
    <property type="match status" value="1"/>
</dbReference>
<protein>
    <submittedName>
        <fullName evidence="4">M23 family metallopeptidase</fullName>
    </submittedName>
</protein>
<gene>
    <name evidence="4" type="ORF">FZC85_21675</name>
</gene>
<feature type="region of interest" description="Disordered" evidence="1">
    <location>
        <begin position="229"/>
        <end position="309"/>
    </location>
</feature>
<dbReference type="GO" id="GO:0004222">
    <property type="term" value="F:metalloendopeptidase activity"/>
    <property type="evidence" value="ECO:0007669"/>
    <property type="project" value="TreeGrafter"/>
</dbReference>
<organism evidence="4 5">
    <name type="scientific">Rossellomorea aquimaris</name>
    <dbReference type="NCBI Taxonomy" id="189382"/>
    <lineage>
        <taxon>Bacteria</taxon>
        <taxon>Bacillati</taxon>
        <taxon>Bacillota</taxon>
        <taxon>Bacilli</taxon>
        <taxon>Bacillales</taxon>
        <taxon>Bacillaceae</taxon>
        <taxon>Rossellomorea</taxon>
    </lineage>
</organism>
<keyword evidence="2" id="KW-0812">Transmembrane</keyword>
<keyword evidence="2" id="KW-0472">Membrane</keyword>
<dbReference type="EMBL" id="VTEZ01000011">
    <property type="protein sequence ID" value="TYS79482.1"/>
    <property type="molecule type" value="Genomic_DNA"/>
</dbReference>
<feature type="transmembrane region" description="Helical" evidence="2">
    <location>
        <begin position="21"/>
        <end position="40"/>
    </location>
</feature>
<comment type="caution">
    <text evidence="4">The sequence shown here is derived from an EMBL/GenBank/DDBJ whole genome shotgun (WGS) entry which is preliminary data.</text>
</comment>
<accession>A0A5D4TGP2</accession>
<dbReference type="Proteomes" id="UP000324269">
    <property type="component" value="Unassembled WGS sequence"/>
</dbReference>
<dbReference type="CDD" id="cd12797">
    <property type="entry name" value="M23_peptidase"/>
    <property type="match status" value="1"/>
</dbReference>
<dbReference type="OrthoDB" id="2050153at2"/>
<dbReference type="AlphaFoldDB" id="A0A5D4TGP2"/>
<dbReference type="RefSeq" id="WP_148971180.1">
    <property type="nucleotide sequence ID" value="NZ_CANLNA010000004.1"/>
</dbReference>
<proteinExistence type="predicted"/>
<feature type="compositionally biased region" description="Basic and acidic residues" evidence="1">
    <location>
        <begin position="278"/>
        <end position="298"/>
    </location>
</feature>
<dbReference type="SUPFAM" id="SSF51261">
    <property type="entry name" value="Duplicated hybrid motif"/>
    <property type="match status" value="1"/>
</dbReference>
<keyword evidence="2" id="KW-1133">Transmembrane helix</keyword>
<evidence type="ECO:0000256" key="1">
    <source>
        <dbReference type="SAM" id="MobiDB-lite"/>
    </source>
</evidence>
<dbReference type="Gene3D" id="2.70.70.10">
    <property type="entry name" value="Glucose Permease (Domain IIA)"/>
    <property type="match status" value="1"/>
</dbReference>
<sequence>MREEEKKQPSQNFLKRRWAYPAIYLASAAIIITGILWYQAGNDVNEKAKDYSYDGVPTDNEFNQPAEEVNRSLENFVMPVASPEDTVIEKQFYDTEASAEEQEAALVVYGNMYYPNQGVDISKDGKEFDVLAAMSGTVTKVQEDSLLGNTIEIEHSKGIVTRYQSVKDFEVAVGDVVDQGQAIAKAGKSLFNEEAGVHVHFEIRKANVAVNPLEYFNKSLATLQEAQLEDKKVSGEQPDAEAAQENAAEDQASEDKATEDKATEDKATEENGADDAAEEKPEAEQKPKQENADQKDDAADNGSDVKDEE</sequence>
<dbReference type="PANTHER" id="PTHR21666:SF291">
    <property type="entry name" value="STAGE II SPORULATION PROTEIN Q"/>
    <property type="match status" value="1"/>
</dbReference>
<dbReference type="Pfam" id="PF01551">
    <property type="entry name" value="Peptidase_M23"/>
    <property type="match status" value="1"/>
</dbReference>
<evidence type="ECO:0000313" key="5">
    <source>
        <dbReference type="Proteomes" id="UP000324269"/>
    </source>
</evidence>
<feature type="compositionally biased region" description="Basic and acidic residues" evidence="1">
    <location>
        <begin position="253"/>
        <end position="269"/>
    </location>
</feature>
<feature type="domain" description="M23ase beta-sheet core" evidence="3">
    <location>
        <begin position="115"/>
        <end position="212"/>
    </location>
</feature>
<feature type="compositionally biased region" description="Low complexity" evidence="1">
    <location>
        <begin position="236"/>
        <end position="246"/>
    </location>
</feature>
<evidence type="ECO:0000259" key="3">
    <source>
        <dbReference type="Pfam" id="PF01551"/>
    </source>
</evidence>